<evidence type="ECO:0000313" key="5">
    <source>
        <dbReference type="Proteomes" id="UP001141552"/>
    </source>
</evidence>
<reference evidence="4" key="1">
    <citation type="submission" date="2022-02" db="EMBL/GenBank/DDBJ databases">
        <authorList>
            <person name="Henning P.M."/>
            <person name="McCubbin A.G."/>
            <person name="Shore J.S."/>
        </authorList>
    </citation>
    <scope>NUCLEOTIDE SEQUENCE</scope>
    <source>
        <strain evidence="4">F60SS</strain>
        <tissue evidence="4">Leaves</tissue>
    </source>
</reference>
<organism evidence="4 5">
    <name type="scientific">Turnera subulata</name>
    <dbReference type="NCBI Taxonomy" id="218843"/>
    <lineage>
        <taxon>Eukaryota</taxon>
        <taxon>Viridiplantae</taxon>
        <taxon>Streptophyta</taxon>
        <taxon>Embryophyta</taxon>
        <taxon>Tracheophyta</taxon>
        <taxon>Spermatophyta</taxon>
        <taxon>Magnoliopsida</taxon>
        <taxon>eudicotyledons</taxon>
        <taxon>Gunneridae</taxon>
        <taxon>Pentapetalae</taxon>
        <taxon>rosids</taxon>
        <taxon>fabids</taxon>
        <taxon>Malpighiales</taxon>
        <taxon>Passifloraceae</taxon>
        <taxon>Turnera</taxon>
    </lineage>
</organism>
<dbReference type="AlphaFoldDB" id="A0A9Q0GDF0"/>
<dbReference type="Proteomes" id="UP001141552">
    <property type="component" value="Unassembled WGS sequence"/>
</dbReference>
<evidence type="ECO:0000313" key="3">
    <source>
        <dbReference type="EMBL" id="KAJ4842565.1"/>
    </source>
</evidence>
<dbReference type="Gene3D" id="3.10.20.90">
    <property type="entry name" value="Phosphatidylinositol 3-kinase Catalytic Subunit, Chain A, domain 1"/>
    <property type="match status" value="1"/>
</dbReference>
<comment type="caution">
    <text evidence="4">The sequence shown here is derived from an EMBL/GenBank/DDBJ whole genome shotgun (WGS) entry which is preliminary data.</text>
</comment>
<proteinExistence type="predicted"/>
<dbReference type="EMBL" id="JAKUCV010001386">
    <property type="protein sequence ID" value="KAJ4846594.1"/>
    <property type="molecule type" value="Genomic_DNA"/>
</dbReference>
<sequence length="107" mass="11914">MPGDGDENPPKNNVNKNQRIPISVQGQDGVLVDYKLAYNSQLSKLMDAYCKRKNLDAKVVEFLYNGQRLRRTSTPAELEMHMEGDQIEAVQRVHGGGGCKGIKRLAV</sequence>
<accession>A0A9Q0GDF0</accession>
<feature type="region of interest" description="Disordered" evidence="1">
    <location>
        <begin position="1"/>
        <end position="20"/>
    </location>
</feature>
<dbReference type="InterPro" id="IPR029071">
    <property type="entry name" value="Ubiquitin-like_domsf"/>
</dbReference>
<dbReference type="InterPro" id="IPR022617">
    <property type="entry name" value="Rad60/SUMO-like_dom"/>
</dbReference>
<dbReference type="OrthoDB" id="442921at2759"/>
<dbReference type="Pfam" id="PF11976">
    <property type="entry name" value="Rad60-SLD"/>
    <property type="match status" value="1"/>
</dbReference>
<evidence type="ECO:0000256" key="1">
    <source>
        <dbReference type="SAM" id="MobiDB-lite"/>
    </source>
</evidence>
<reference evidence="4" key="2">
    <citation type="journal article" date="2023" name="Plants (Basel)">
        <title>Annotation of the Turnera subulata (Passifloraceae) Draft Genome Reveals the S-Locus Evolved after the Divergence of Turneroideae from Passifloroideae in a Stepwise Manner.</title>
        <authorList>
            <person name="Henning P.M."/>
            <person name="Roalson E.H."/>
            <person name="Mir W."/>
            <person name="McCubbin A.G."/>
            <person name="Shore J.S."/>
        </authorList>
    </citation>
    <scope>NUCLEOTIDE SEQUENCE</scope>
    <source>
        <strain evidence="4">F60SS</strain>
    </source>
</reference>
<name>A0A9Q0GDF0_9ROSI</name>
<protein>
    <recommendedName>
        <fullName evidence="2">Rad60/SUMO-like domain-containing protein</fullName>
    </recommendedName>
</protein>
<feature type="domain" description="Rad60/SUMO-like" evidence="2">
    <location>
        <begin position="20"/>
        <end position="90"/>
    </location>
</feature>
<gene>
    <name evidence="3" type="ORF">Tsubulata_008512</name>
    <name evidence="4" type="ORF">Tsubulata_038424</name>
</gene>
<keyword evidence="5" id="KW-1185">Reference proteome</keyword>
<evidence type="ECO:0000259" key="2">
    <source>
        <dbReference type="Pfam" id="PF11976"/>
    </source>
</evidence>
<feature type="compositionally biased region" description="Polar residues" evidence="1">
    <location>
        <begin position="10"/>
        <end position="20"/>
    </location>
</feature>
<dbReference type="EMBL" id="JAKUCV010002460">
    <property type="protein sequence ID" value="KAJ4842565.1"/>
    <property type="molecule type" value="Genomic_DNA"/>
</dbReference>
<dbReference type="PANTHER" id="PTHR10562">
    <property type="entry name" value="SMALL UBIQUITIN-RELATED MODIFIER"/>
    <property type="match status" value="1"/>
</dbReference>
<dbReference type="SUPFAM" id="SSF54236">
    <property type="entry name" value="Ubiquitin-like"/>
    <property type="match status" value="1"/>
</dbReference>
<evidence type="ECO:0000313" key="4">
    <source>
        <dbReference type="EMBL" id="KAJ4846594.1"/>
    </source>
</evidence>